<dbReference type="Proteomes" id="UP000449710">
    <property type="component" value="Unassembled WGS sequence"/>
</dbReference>
<evidence type="ECO:0000313" key="4">
    <source>
        <dbReference type="Proteomes" id="UP000449710"/>
    </source>
</evidence>
<dbReference type="Pfam" id="PF04186">
    <property type="entry name" value="FxsA"/>
    <property type="match status" value="1"/>
</dbReference>
<evidence type="ECO:0000256" key="2">
    <source>
        <dbReference type="SAM" id="Phobius"/>
    </source>
</evidence>
<dbReference type="GO" id="GO:0016020">
    <property type="term" value="C:membrane"/>
    <property type="evidence" value="ECO:0007669"/>
    <property type="project" value="InterPro"/>
</dbReference>
<keyword evidence="2" id="KW-0812">Transmembrane</keyword>
<dbReference type="InterPro" id="IPR007313">
    <property type="entry name" value="FxsA"/>
</dbReference>
<name>A0AA43XJ75_9CLOT</name>
<protein>
    <submittedName>
        <fullName evidence="3">FxsA family protein</fullName>
    </submittedName>
</protein>
<feature type="compositionally biased region" description="Basic and acidic residues" evidence="1">
    <location>
        <begin position="134"/>
        <end position="145"/>
    </location>
</feature>
<feature type="transmembrane region" description="Helical" evidence="2">
    <location>
        <begin position="27"/>
        <end position="46"/>
    </location>
</feature>
<organism evidence="3 4">
    <name type="scientific">Isachenkonia alkalipeptolytica</name>
    <dbReference type="NCBI Taxonomy" id="2565777"/>
    <lineage>
        <taxon>Bacteria</taxon>
        <taxon>Bacillati</taxon>
        <taxon>Bacillota</taxon>
        <taxon>Clostridia</taxon>
        <taxon>Eubacteriales</taxon>
        <taxon>Clostridiaceae</taxon>
        <taxon>Isachenkonia</taxon>
    </lineage>
</organism>
<dbReference type="AlphaFoldDB" id="A0AA43XJ75"/>
<comment type="caution">
    <text evidence="3">The sequence shown here is derived from an EMBL/GenBank/DDBJ whole genome shotgun (WGS) entry which is preliminary data.</text>
</comment>
<accession>A0AA43XJ75</accession>
<keyword evidence="4" id="KW-1185">Reference proteome</keyword>
<keyword evidence="2" id="KW-1133">Transmembrane helix</keyword>
<proteinExistence type="predicted"/>
<dbReference type="PANTHER" id="PTHR35335">
    <property type="entry name" value="UPF0716 PROTEIN FXSA"/>
    <property type="match status" value="1"/>
</dbReference>
<feature type="region of interest" description="Disordered" evidence="1">
    <location>
        <begin position="134"/>
        <end position="173"/>
    </location>
</feature>
<feature type="compositionally biased region" description="Acidic residues" evidence="1">
    <location>
        <begin position="163"/>
        <end position="173"/>
    </location>
</feature>
<reference evidence="3 4" key="1">
    <citation type="submission" date="2019-04" db="EMBL/GenBank/DDBJ databases">
        <title>Isachenkonia alkalipeptolytica gen. nov. sp. nov. a new anaerobic, alkiliphilic organothrophic bacterium capable to reduce synthesized ferrihydrite isolated from a soda lake.</title>
        <authorList>
            <person name="Toshchakov S.V."/>
            <person name="Zavarzina D.G."/>
            <person name="Zhilina T.N."/>
            <person name="Kostrikina N.A."/>
            <person name="Kublanov I.V."/>
        </authorList>
    </citation>
    <scope>NUCLEOTIDE SEQUENCE [LARGE SCALE GENOMIC DNA]</scope>
    <source>
        <strain evidence="3 4">Z-1701</strain>
    </source>
</reference>
<dbReference type="EMBL" id="SUMG01000002">
    <property type="protein sequence ID" value="NBG87306.1"/>
    <property type="molecule type" value="Genomic_DNA"/>
</dbReference>
<feature type="transmembrane region" description="Helical" evidence="2">
    <location>
        <begin position="90"/>
        <end position="109"/>
    </location>
</feature>
<gene>
    <name evidence="3" type="ORF">ISALK_02210</name>
</gene>
<evidence type="ECO:0000313" key="3">
    <source>
        <dbReference type="EMBL" id="NBG87306.1"/>
    </source>
</evidence>
<sequence length="173" mass="19041">MLGRLILLFTVVPIVELYILIQIGNEIGAFNTIMLVFITGVVGAVLSKSEGRQIIGNIKREMAMGKMPGDELINGLCVLVGGALLLTPGIFTDVLGFVLVIPFTRMFLIKTIKRKIKSMITEGTVNVYYKDSGDFTNKRSSKGEDGPFQGNSRGDFGNVKDVDYEEVEDEEEK</sequence>
<dbReference type="RefSeq" id="WP_160718618.1">
    <property type="nucleotide sequence ID" value="NZ_SUMG01000002.1"/>
</dbReference>
<feature type="transmembrane region" description="Helical" evidence="2">
    <location>
        <begin position="67"/>
        <end position="84"/>
    </location>
</feature>
<dbReference type="NCBIfam" id="NF008528">
    <property type="entry name" value="PRK11463.1-2"/>
    <property type="match status" value="1"/>
</dbReference>
<keyword evidence="2" id="KW-0472">Membrane</keyword>
<dbReference type="PANTHER" id="PTHR35335:SF1">
    <property type="entry name" value="UPF0716 PROTEIN FXSA"/>
    <property type="match status" value="1"/>
</dbReference>
<evidence type="ECO:0000256" key="1">
    <source>
        <dbReference type="SAM" id="MobiDB-lite"/>
    </source>
</evidence>